<evidence type="ECO:0000256" key="1">
    <source>
        <dbReference type="ARBA" id="ARBA00007957"/>
    </source>
</evidence>
<evidence type="ECO:0000256" key="5">
    <source>
        <dbReference type="ARBA" id="ARBA00023125"/>
    </source>
</evidence>
<gene>
    <name evidence="7" type="primary">fur</name>
    <name evidence="8" type="ORF">ABGN05_20175</name>
</gene>
<evidence type="ECO:0000256" key="4">
    <source>
        <dbReference type="ARBA" id="ARBA00023015"/>
    </source>
</evidence>
<organism evidence="8 9">
    <name type="scientific">Aquibium pacificus</name>
    <dbReference type="NCBI Taxonomy" id="3153579"/>
    <lineage>
        <taxon>Bacteria</taxon>
        <taxon>Pseudomonadati</taxon>
        <taxon>Pseudomonadota</taxon>
        <taxon>Alphaproteobacteria</taxon>
        <taxon>Hyphomicrobiales</taxon>
        <taxon>Phyllobacteriaceae</taxon>
        <taxon>Aquibium</taxon>
    </lineage>
</organism>
<keyword evidence="7" id="KW-0963">Cytoplasm</keyword>
<evidence type="ECO:0000256" key="2">
    <source>
        <dbReference type="ARBA" id="ARBA00022491"/>
    </source>
</evidence>
<keyword evidence="7" id="KW-0479">Metal-binding</keyword>
<name>A0ABV3SNU4_9HYPH</name>
<evidence type="ECO:0000256" key="7">
    <source>
        <dbReference type="RuleBase" id="RU364037"/>
    </source>
</evidence>
<keyword evidence="4 7" id="KW-0805">Transcription regulation</keyword>
<dbReference type="PANTHER" id="PTHR33202:SF6">
    <property type="entry name" value="ZINC UPTAKE REGULATION PROTEIN"/>
    <property type="match status" value="1"/>
</dbReference>
<dbReference type="EMBL" id="JBDPGJ010000004">
    <property type="protein sequence ID" value="MEX0407980.1"/>
    <property type="molecule type" value="Genomic_DNA"/>
</dbReference>
<keyword evidence="7" id="KW-0408">Iron</keyword>
<comment type="subunit">
    <text evidence="7">Homodimer.</text>
</comment>
<keyword evidence="2 7" id="KW-0678">Repressor</keyword>
<evidence type="ECO:0000313" key="9">
    <source>
        <dbReference type="Proteomes" id="UP001556692"/>
    </source>
</evidence>
<dbReference type="Proteomes" id="UP001556692">
    <property type="component" value="Unassembled WGS sequence"/>
</dbReference>
<dbReference type="Gene3D" id="1.10.10.10">
    <property type="entry name" value="Winged helix-like DNA-binding domain superfamily/Winged helix DNA-binding domain"/>
    <property type="match status" value="1"/>
</dbReference>
<dbReference type="RefSeq" id="WP_367955835.1">
    <property type="nucleotide sequence ID" value="NZ_JBDPGJ010000004.1"/>
</dbReference>
<evidence type="ECO:0000256" key="3">
    <source>
        <dbReference type="ARBA" id="ARBA00022833"/>
    </source>
</evidence>
<reference evidence="8 9" key="1">
    <citation type="submission" date="2024-05" db="EMBL/GenBank/DDBJ databases">
        <authorList>
            <person name="Jiang F."/>
        </authorList>
    </citation>
    <scope>NUCLEOTIDE SEQUENCE [LARGE SCALE GENOMIC DNA]</scope>
    <source>
        <strain evidence="8 9">LZ166</strain>
    </source>
</reference>
<evidence type="ECO:0000256" key="6">
    <source>
        <dbReference type="ARBA" id="ARBA00023163"/>
    </source>
</evidence>
<keyword evidence="5 7" id="KW-0238">DNA-binding</keyword>
<dbReference type="InterPro" id="IPR043135">
    <property type="entry name" value="Fur_C"/>
</dbReference>
<keyword evidence="3 7" id="KW-0862">Zinc</keyword>
<sequence>MEARAELTRNQQLVLERLEKSSGPLSAYALLDELREQGFRAPLQVYRALDRLMKAGLVHRLESLNSFVACTDSHTHADGMTAFAICENCGSVAEFADPVVGERLESWIGESGFRPAKAVIEFRGLCRDCAAAAG</sequence>
<proteinExistence type="inferred from homology"/>
<dbReference type="InterPro" id="IPR036388">
    <property type="entry name" value="WH-like_DNA-bd_sf"/>
</dbReference>
<dbReference type="Pfam" id="PF01475">
    <property type="entry name" value="FUR"/>
    <property type="match status" value="1"/>
</dbReference>
<evidence type="ECO:0000313" key="8">
    <source>
        <dbReference type="EMBL" id="MEX0407980.1"/>
    </source>
</evidence>
<keyword evidence="6 7" id="KW-0804">Transcription</keyword>
<dbReference type="InterPro" id="IPR036390">
    <property type="entry name" value="WH_DNA-bd_sf"/>
</dbReference>
<comment type="similarity">
    <text evidence="1 7">Belongs to the Fur family.</text>
</comment>
<dbReference type="Gene3D" id="3.30.1490.190">
    <property type="match status" value="1"/>
</dbReference>
<comment type="caution">
    <text evidence="8">The sequence shown here is derived from an EMBL/GenBank/DDBJ whole genome shotgun (WGS) entry which is preliminary data.</text>
</comment>
<comment type="subcellular location">
    <subcellularLocation>
        <location evidence="7">Cytoplasm</location>
    </subcellularLocation>
</comment>
<dbReference type="PANTHER" id="PTHR33202">
    <property type="entry name" value="ZINC UPTAKE REGULATION PROTEIN"/>
    <property type="match status" value="1"/>
</dbReference>
<dbReference type="CDD" id="cd07153">
    <property type="entry name" value="Fur_like"/>
    <property type="match status" value="1"/>
</dbReference>
<protein>
    <recommendedName>
        <fullName evidence="7">Ferric uptake regulation protein</fullName>
    </recommendedName>
</protein>
<dbReference type="SUPFAM" id="SSF46785">
    <property type="entry name" value="Winged helix' DNA-binding domain"/>
    <property type="match status" value="1"/>
</dbReference>
<accession>A0ABV3SNU4</accession>
<keyword evidence="9" id="KW-1185">Reference proteome</keyword>
<dbReference type="InterPro" id="IPR002481">
    <property type="entry name" value="FUR"/>
</dbReference>